<organism evidence="1 2">
    <name type="scientific">Candidatus Mediterraneibacter stercorigallinarum</name>
    <dbReference type="NCBI Taxonomy" id="2838686"/>
    <lineage>
        <taxon>Bacteria</taxon>
        <taxon>Bacillati</taxon>
        <taxon>Bacillota</taxon>
        <taxon>Clostridia</taxon>
        <taxon>Lachnospirales</taxon>
        <taxon>Lachnospiraceae</taxon>
        <taxon>Mediterraneibacter</taxon>
    </lineage>
</organism>
<dbReference type="GO" id="GO:0003677">
    <property type="term" value="F:DNA binding"/>
    <property type="evidence" value="ECO:0007669"/>
    <property type="project" value="InterPro"/>
</dbReference>
<reference evidence="1" key="1">
    <citation type="journal article" date="2021" name="PeerJ">
        <title>Extensive microbial diversity within the chicken gut microbiome revealed by metagenomics and culture.</title>
        <authorList>
            <person name="Gilroy R."/>
            <person name="Ravi A."/>
            <person name="Getino M."/>
            <person name="Pursley I."/>
            <person name="Horton D.L."/>
            <person name="Alikhan N.F."/>
            <person name="Baker D."/>
            <person name="Gharbi K."/>
            <person name="Hall N."/>
            <person name="Watson M."/>
            <person name="Adriaenssens E.M."/>
            <person name="Foster-Nyarko E."/>
            <person name="Jarju S."/>
            <person name="Secka A."/>
            <person name="Antonio M."/>
            <person name="Oren A."/>
            <person name="Chaudhuri R.R."/>
            <person name="La Ragione R."/>
            <person name="Hildebrand F."/>
            <person name="Pallen M.J."/>
        </authorList>
    </citation>
    <scope>NUCLEOTIDE SEQUENCE</scope>
    <source>
        <strain evidence="1">ChiGjej1B1-13045</strain>
    </source>
</reference>
<dbReference type="InterPro" id="IPR036515">
    <property type="entry name" value="Transposase_17_sf"/>
</dbReference>
<dbReference type="EMBL" id="DXCD01000160">
    <property type="protein sequence ID" value="HIZ13471.1"/>
    <property type="molecule type" value="Genomic_DNA"/>
</dbReference>
<sequence>GHVFQGRFFSSTVETEGYLFSCIRYIHNNPVKAYMVSSILDYPFSSAEEYMRTMDDSEKKTKGCISGEVFSLLKQRFRNKREFLDFHDLFDNQEFIDIKEEKEEYDFLRVKQQLEIYTNENNIKSFKLLNSIPYMRNRAVEFCKNETGLPELKIENFLMILAKGA</sequence>
<evidence type="ECO:0000313" key="2">
    <source>
        <dbReference type="Proteomes" id="UP000824017"/>
    </source>
</evidence>
<dbReference type="Gene3D" id="3.30.70.1290">
    <property type="entry name" value="Transposase IS200-like"/>
    <property type="match status" value="1"/>
</dbReference>
<gene>
    <name evidence="1" type="ORF">H9817_06055</name>
</gene>
<reference evidence="1" key="2">
    <citation type="submission" date="2021-04" db="EMBL/GenBank/DDBJ databases">
        <authorList>
            <person name="Gilroy R."/>
        </authorList>
    </citation>
    <scope>NUCLEOTIDE SEQUENCE</scope>
    <source>
        <strain evidence="1">ChiGjej1B1-13045</strain>
    </source>
</reference>
<dbReference type="GO" id="GO:0006313">
    <property type="term" value="P:DNA transposition"/>
    <property type="evidence" value="ECO:0007669"/>
    <property type="project" value="InterPro"/>
</dbReference>
<accession>A0A9D2IJS2</accession>
<dbReference type="Proteomes" id="UP000824017">
    <property type="component" value="Unassembled WGS sequence"/>
</dbReference>
<evidence type="ECO:0008006" key="3">
    <source>
        <dbReference type="Google" id="ProtNLM"/>
    </source>
</evidence>
<proteinExistence type="predicted"/>
<protein>
    <recommendedName>
        <fullName evidence="3">Transposase</fullName>
    </recommendedName>
</protein>
<dbReference type="SUPFAM" id="SSF143422">
    <property type="entry name" value="Transposase IS200-like"/>
    <property type="match status" value="1"/>
</dbReference>
<dbReference type="GO" id="GO:0004803">
    <property type="term" value="F:transposase activity"/>
    <property type="evidence" value="ECO:0007669"/>
    <property type="project" value="InterPro"/>
</dbReference>
<evidence type="ECO:0000313" key="1">
    <source>
        <dbReference type="EMBL" id="HIZ13471.1"/>
    </source>
</evidence>
<dbReference type="PANTHER" id="PTHR34322">
    <property type="entry name" value="TRANSPOSASE, Y1_TNP DOMAIN-CONTAINING"/>
    <property type="match status" value="1"/>
</dbReference>
<dbReference type="PANTHER" id="PTHR34322:SF2">
    <property type="entry name" value="TRANSPOSASE IS200-LIKE DOMAIN-CONTAINING PROTEIN"/>
    <property type="match status" value="1"/>
</dbReference>
<dbReference type="AlphaFoldDB" id="A0A9D2IJS2"/>
<name>A0A9D2IJS2_9FIRM</name>
<feature type="non-terminal residue" evidence="1">
    <location>
        <position position="1"/>
    </location>
</feature>
<comment type="caution">
    <text evidence="1">The sequence shown here is derived from an EMBL/GenBank/DDBJ whole genome shotgun (WGS) entry which is preliminary data.</text>
</comment>